<name>A0A5A7QCU2_STRAF</name>
<evidence type="ECO:0000256" key="7">
    <source>
        <dbReference type="ARBA" id="ARBA00022833"/>
    </source>
</evidence>
<keyword evidence="2" id="KW-0158">Chromosome</keyword>
<evidence type="ECO:0000256" key="4">
    <source>
        <dbReference type="ARBA" id="ARBA00022679"/>
    </source>
</evidence>
<dbReference type="EMBL" id="BKCP01006183">
    <property type="protein sequence ID" value="GER41801.1"/>
    <property type="molecule type" value="Genomic_DNA"/>
</dbReference>
<evidence type="ECO:0000313" key="10">
    <source>
        <dbReference type="EMBL" id="GER41801.1"/>
    </source>
</evidence>
<organism evidence="10 11">
    <name type="scientific">Striga asiatica</name>
    <name type="common">Asiatic witchweed</name>
    <name type="synonym">Buchnera asiatica</name>
    <dbReference type="NCBI Taxonomy" id="4170"/>
    <lineage>
        <taxon>Eukaryota</taxon>
        <taxon>Viridiplantae</taxon>
        <taxon>Streptophyta</taxon>
        <taxon>Embryophyta</taxon>
        <taxon>Tracheophyta</taxon>
        <taxon>Spermatophyta</taxon>
        <taxon>Magnoliopsida</taxon>
        <taxon>eudicotyledons</taxon>
        <taxon>Gunneridae</taxon>
        <taxon>Pentapetalae</taxon>
        <taxon>asterids</taxon>
        <taxon>lamiids</taxon>
        <taxon>Lamiales</taxon>
        <taxon>Orobanchaceae</taxon>
        <taxon>Buchnereae</taxon>
        <taxon>Striga</taxon>
    </lineage>
</organism>
<dbReference type="PANTHER" id="PTHR46223:SF3">
    <property type="entry name" value="HISTONE-LYSINE N-METHYLTRANSFERASE SET-23"/>
    <property type="match status" value="1"/>
</dbReference>
<dbReference type="Pfam" id="PF00856">
    <property type="entry name" value="SET"/>
    <property type="match status" value="1"/>
</dbReference>
<keyword evidence="3 10" id="KW-0489">Methyltransferase</keyword>
<evidence type="ECO:0000256" key="6">
    <source>
        <dbReference type="ARBA" id="ARBA00022723"/>
    </source>
</evidence>
<dbReference type="PANTHER" id="PTHR46223">
    <property type="entry name" value="HISTONE-LYSINE N-METHYLTRANSFERASE SUV39H"/>
    <property type="match status" value="1"/>
</dbReference>
<dbReference type="OrthoDB" id="5792673at2759"/>
<keyword evidence="11" id="KW-1185">Reference proteome</keyword>
<evidence type="ECO:0000313" key="11">
    <source>
        <dbReference type="Proteomes" id="UP000325081"/>
    </source>
</evidence>
<evidence type="ECO:0000256" key="2">
    <source>
        <dbReference type="ARBA" id="ARBA00022454"/>
    </source>
</evidence>
<dbReference type="GO" id="GO:0005694">
    <property type="term" value="C:chromosome"/>
    <property type="evidence" value="ECO:0007669"/>
    <property type="project" value="UniProtKB-SubCell"/>
</dbReference>
<feature type="domain" description="SET" evidence="8">
    <location>
        <begin position="174"/>
        <end position="306"/>
    </location>
</feature>
<evidence type="ECO:0000259" key="9">
    <source>
        <dbReference type="PROSITE" id="PS50868"/>
    </source>
</evidence>
<dbReference type="GO" id="GO:0046872">
    <property type="term" value="F:metal ion binding"/>
    <property type="evidence" value="ECO:0007669"/>
    <property type="project" value="UniProtKB-KW"/>
</dbReference>
<comment type="caution">
    <text evidence="10">The sequence shown here is derived from an EMBL/GenBank/DDBJ whole genome shotgun (WGS) entry which is preliminary data.</text>
</comment>
<dbReference type="GO" id="GO:0008168">
    <property type="term" value="F:methyltransferase activity"/>
    <property type="evidence" value="ECO:0007669"/>
    <property type="project" value="UniProtKB-KW"/>
</dbReference>
<dbReference type="InterPro" id="IPR001214">
    <property type="entry name" value="SET_dom"/>
</dbReference>
<accession>A0A5A7QCU2</accession>
<dbReference type="Gene3D" id="2.170.270.10">
    <property type="entry name" value="SET domain"/>
    <property type="match status" value="1"/>
</dbReference>
<dbReference type="GO" id="GO:0032259">
    <property type="term" value="P:methylation"/>
    <property type="evidence" value="ECO:0007669"/>
    <property type="project" value="UniProtKB-KW"/>
</dbReference>
<proteinExistence type="predicted"/>
<keyword evidence="7" id="KW-0862">Zinc</keyword>
<keyword evidence="4 10" id="KW-0808">Transferase</keyword>
<evidence type="ECO:0000259" key="8">
    <source>
        <dbReference type="PROSITE" id="PS50280"/>
    </source>
</evidence>
<dbReference type="PROSITE" id="PS50868">
    <property type="entry name" value="POST_SET"/>
    <property type="match status" value="1"/>
</dbReference>
<dbReference type="SUPFAM" id="SSF82199">
    <property type="entry name" value="SET domain"/>
    <property type="match status" value="1"/>
</dbReference>
<evidence type="ECO:0000256" key="5">
    <source>
        <dbReference type="ARBA" id="ARBA00022691"/>
    </source>
</evidence>
<gene>
    <name evidence="10" type="ORF">STAS_18535</name>
</gene>
<keyword evidence="5" id="KW-0949">S-adenosyl-L-methionine</keyword>
<sequence length="333" mass="36333">MEERPRKTNGRHSEEAFFRCAGVVLPYLTPAELASVSQTCKVLHQISQLVTSRRICDASRGFENLPIPFLNPIAGDSQPYSSFLYAPTQILRLGPDSRQSWGYDGDARLLGEHSRADPFLFLVGGATGCECKSDCGDGCPCLDSGGFSLTRECGPICECDSACGNRATQLGLSVKLKIVKDEKKGWGLFADQLIPCGQFICEYTGELLSTEEARQRQDTYDKLKPNGHLTPALLVVKEHLPSGNVCMRINIDATRAGNVARFINHSCEGGNLDTKIVRSSGALLPRVCFFSSRDIPKGEELTFSYGDVRVKLDGRPCFCGSVRCAGILPSEHT</sequence>
<keyword evidence="6" id="KW-0479">Metal-binding</keyword>
<dbReference type="InterPro" id="IPR046341">
    <property type="entry name" value="SET_dom_sf"/>
</dbReference>
<protein>
    <submittedName>
        <fullName evidence="10">Histone-lysine N-methyltransferase SUVR3</fullName>
    </submittedName>
</protein>
<dbReference type="InterPro" id="IPR050973">
    <property type="entry name" value="H3K9_Histone-Lys_N-MTase"/>
</dbReference>
<evidence type="ECO:0000256" key="1">
    <source>
        <dbReference type="ARBA" id="ARBA00004286"/>
    </source>
</evidence>
<dbReference type="InterPro" id="IPR003616">
    <property type="entry name" value="Post-SET_dom"/>
</dbReference>
<feature type="domain" description="Post-SET" evidence="9">
    <location>
        <begin position="313"/>
        <end position="329"/>
    </location>
</feature>
<dbReference type="AlphaFoldDB" id="A0A5A7QCU2"/>
<reference evidence="11" key="1">
    <citation type="journal article" date="2019" name="Curr. Biol.">
        <title>Genome Sequence of Striga asiatica Provides Insight into the Evolution of Plant Parasitism.</title>
        <authorList>
            <person name="Yoshida S."/>
            <person name="Kim S."/>
            <person name="Wafula E.K."/>
            <person name="Tanskanen J."/>
            <person name="Kim Y.M."/>
            <person name="Honaas L."/>
            <person name="Yang Z."/>
            <person name="Spallek T."/>
            <person name="Conn C.E."/>
            <person name="Ichihashi Y."/>
            <person name="Cheong K."/>
            <person name="Cui S."/>
            <person name="Der J.P."/>
            <person name="Gundlach H."/>
            <person name="Jiao Y."/>
            <person name="Hori C."/>
            <person name="Ishida J.K."/>
            <person name="Kasahara H."/>
            <person name="Kiba T."/>
            <person name="Kim M.S."/>
            <person name="Koo N."/>
            <person name="Laohavisit A."/>
            <person name="Lee Y.H."/>
            <person name="Lumba S."/>
            <person name="McCourt P."/>
            <person name="Mortimer J.C."/>
            <person name="Mutuku J.M."/>
            <person name="Nomura T."/>
            <person name="Sasaki-Sekimoto Y."/>
            <person name="Seto Y."/>
            <person name="Wang Y."/>
            <person name="Wakatake T."/>
            <person name="Sakakibara H."/>
            <person name="Demura T."/>
            <person name="Yamaguchi S."/>
            <person name="Yoneyama K."/>
            <person name="Manabe R.I."/>
            <person name="Nelson D.C."/>
            <person name="Schulman A.H."/>
            <person name="Timko M.P."/>
            <person name="dePamphilis C.W."/>
            <person name="Choi D."/>
            <person name="Shirasu K."/>
        </authorList>
    </citation>
    <scope>NUCLEOTIDE SEQUENCE [LARGE SCALE GENOMIC DNA]</scope>
    <source>
        <strain evidence="11">cv. UVA1</strain>
    </source>
</reference>
<comment type="subcellular location">
    <subcellularLocation>
        <location evidence="1">Chromosome</location>
    </subcellularLocation>
</comment>
<dbReference type="Proteomes" id="UP000325081">
    <property type="component" value="Unassembled WGS sequence"/>
</dbReference>
<dbReference type="SMART" id="SM00317">
    <property type="entry name" value="SET"/>
    <property type="match status" value="1"/>
</dbReference>
<evidence type="ECO:0000256" key="3">
    <source>
        <dbReference type="ARBA" id="ARBA00022603"/>
    </source>
</evidence>
<dbReference type="PROSITE" id="PS50280">
    <property type="entry name" value="SET"/>
    <property type="match status" value="1"/>
</dbReference>